<gene>
    <name evidence="2" type="ORF">GCM10020369_39490</name>
</gene>
<sequence length="2637" mass="273933">MKAYTSRERFDERRRFTGVRERMGQVRLDSEANEQTVLARTDARRRSADLAEGSPDDGFAIGDAHLIDPITTLDGWSAEGLPADDERVIPRLLRLARRDPETLPHVVRTRGHVAVLHRLPNPLDLLRLPVPLDPAGATYGVAALRVRVRFERPPTDDELVDVRVVVLDREGTEHEVADVSLPEVSVAATDWTTVRIPRAALDPLGGTVDGRNQLLLAGWGLRGLPPRAETDLDALLAEDGGLGDGDLVIRGGDGTLAGAGRLYAGGLRTFLEHDWRYSRQPDLPDPPPLERPPLDADGEPAGHHLVYADIWERTWHRFQDRFLAEDALPGEETAFRTRKVTQVRVLPVPSDDTETLPPALGTARLTTNVPAGQLPDRFPAEQPDPCRDRCLFTENATIGEGYTGTRNVHVRVEAIATHGDRPVIAWSRENASLLAPLVQPAGAGAATVHVDPDDAKYLVAGDVVVIEDERSRLDGERPQCRAVLRRLAAVDTATGELELEGAGHTLTTDPAPLVAGGGLDRAFALADAPAVRRWDGADWLLADVRYNLADGIVFAMTGTGLRLSEYWSFVARVTSPDGAATGVVEQLTAAPVQGPAHLRVPLARVRWTPGSRSFEDVRQRFLPLHDVRDRLAELGRRNLSPGAFTVVVGDGVRTFGDIDQNLSEGVTGDEALQAALDRLGPDGGTVYLRAGTYRLEHPVLVRGRSRIRLLGDGAATRVEITGAGGAFFLDWCGADGEVSVERMELIESAAPQVPVGVDVLAPELPGAPGGDTTVRPLVPSDLSPISSTTVDLLGGFAARLRAIRPFEGRGAEAVVATVAQLRRLQRAHPGRPLDEIAPDELAVLRTLPHGVVTVADCRQVRLTGLTVTSREAGLAGVVNAAVLVAGACAGISVTESRLRAPSGVVAAPYGRSLTPESLVLWPRSGLFVRGLTISGNEITAAGSAADGVRVADGVVDGLTIEGNRIEGFARGIALQDRAETRAGEPVDASVVTGNLVTGCREVGILIAGDGVDAAANEVRVAEPDGPRDGLTAGIQVTGAQNRVRDSWITLPRASTPLPFALQAGIVIGSGLVAQRLVAGADPVVPRPVHDVEIAGNRVEGPGSLATGILIGGAQAAFDVRVRGNTLRDLGDAGIRAWGYGGAVGGVRIEDNDVEATALGYLSWGPDAVAQLAARSGVALPGGAGPQEALATLLAAPGDLDAALDDVLRWLERATLRGGIVLSLVEESAVRDNRVADIGTRTLPPGFGGPGVEIRTAGVATVGGRDLVVAGNRVQRILAPVEVTSVGPPATPPIRPPVFDVLESASVAVQPGRSVGTDSYGASVALRRLVMEYAQGNASVRQRLGGRIYTAMESVAAAMEGGGAEGRRLALELTGGIGEMLAAQSGEEHTRTATHVRATLSLAAARSAGAEETTRAWEAAARFDGAMLGSFEEVVAAATDVVSEADALTQGLEALELRLGERAQAVVAATGSPAARTAARLALAAALDTVAEARGQRLSYQQAAAGGALSETDRTVAEGIVRLSLDALDVPQPDQLNAETIAGLERGSTALAEVLQAAHRPLADRVRHDFDLLRATSGRPTRADVDRFVATLTAARTVAAGAVDAIVVRPDDVAAQQARFQAELVTLTSDQLERRVAGLALDTPSAATRNLRLLGQSAGQLINLVGADPELAGPARAVRQALAQAVTDPDRRTEHTAEARRHLRDLQRVQARKAGIAVTDPAPDAGPAAVDQQQLAALAEVLLVLRDVREPDLRTEGVRLFEDTLRRQIDAAGIRGSEREGLLGTLPSALAALASDSGPDAAVAAHTLAGAVEQVGLRAAQAPTAAPDVHTTYVLTGAVTRALDPAADDADRLTTVGRWVRGNQKSLSNSLSGAVTAAPGLNTALGVVRGGLAGVTGVPIISRPPLGVRLVVDAHPADALYAAGVQQGLGVRGNELADAHTGVTVVGAAAHPLAPLGAAPAAVAVDDNQVSGAAVAALDLGPDGTAELSVSGNSATNCAGAGPESAAERGQAVVRVVGSGAAVVVDNRLHGNGNRRSGGPLHEVLLDWRGDVLVRGNRIRHTGGERGGVAIAVLIDEVPAALLGDLSLKAALDVEPLSKTAPFPGDLPNRPLDGLNDLVAAGLGGGAFLAGTHTFGVGAFRLSTRVLQPGIDVLATGAAAALPGGAVQAADGWLARTAPVRFEPLVEFLLRLPPLDDFPQPTPRRAVQVAGNDVVAGGPALLVLAQQSLVSASVVGNELASSTATGAVYLRGIDTTVFSANRCECLGLPNVVVLRCGRSLVTVQGNVAAGAEPPTPTTPPFIPEFPLPTSFGDLTLQVKVGPAATMNLRLDERAVAEALDARTGTAFSEVSTDAEASFNLFAKRQDLPAAPDIARVLTFGARDELIRFGKGPGGPIIERPRPSGPVGPVGPLDPGPLGPIGRPRPTPTLPTRPDLGRPEVPPPERPQLPTPSDAEDPTDEADVPEAAPQTEVPDDVIERAVLVSNTILTSVELPSAAKLYGMAVSAGLAPHQARALVQTQLVRAGGNQTAALAGGLESLTGVAEVGPTVTEQVEAAHPVEGLLSLLLRNRRFTPVEPPLTGPSVIGPSTGPSVIAAPPPDPKRHSLVVIGGSRVGAVGNVTTAGVHLHDAGQSIENNL</sequence>
<dbReference type="SMART" id="SM00710">
    <property type="entry name" value="PbH1"/>
    <property type="match status" value="12"/>
</dbReference>
<keyword evidence="3" id="KW-1185">Reference proteome</keyword>
<feature type="region of interest" description="Disordered" evidence="1">
    <location>
        <begin position="2577"/>
        <end position="2598"/>
    </location>
</feature>
<dbReference type="RefSeq" id="WP_345729629.1">
    <property type="nucleotide sequence ID" value="NZ_BAAAYN010000024.1"/>
</dbReference>
<organism evidence="2 3">
    <name type="scientific">Cryptosporangium minutisporangium</name>
    <dbReference type="NCBI Taxonomy" id="113569"/>
    <lineage>
        <taxon>Bacteria</taxon>
        <taxon>Bacillati</taxon>
        <taxon>Actinomycetota</taxon>
        <taxon>Actinomycetes</taxon>
        <taxon>Cryptosporangiales</taxon>
        <taxon>Cryptosporangiaceae</taxon>
        <taxon>Cryptosporangium</taxon>
    </lineage>
</organism>
<evidence type="ECO:0000313" key="2">
    <source>
        <dbReference type="EMBL" id="GAA3389425.1"/>
    </source>
</evidence>
<feature type="compositionally biased region" description="Pro residues" evidence="1">
    <location>
        <begin position="2410"/>
        <end position="2429"/>
    </location>
</feature>
<protein>
    <recommendedName>
        <fullName evidence="4">Right-handed parallel beta-helix repeat-containing protein</fullName>
    </recommendedName>
</protein>
<dbReference type="Proteomes" id="UP001501676">
    <property type="component" value="Unassembled WGS sequence"/>
</dbReference>
<reference evidence="3" key="1">
    <citation type="journal article" date="2019" name="Int. J. Syst. Evol. Microbiol.">
        <title>The Global Catalogue of Microorganisms (GCM) 10K type strain sequencing project: providing services to taxonomists for standard genome sequencing and annotation.</title>
        <authorList>
            <consortium name="The Broad Institute Genomics Platform"/>
            <consortium name="The Broad Institute Genome Sequencing Center for Infectious Disease"/>
            <person name="Wu L."/>
            <person name="Ma J."/>
        </authorList>
    </citation>
    <scope>NUCLEOTIDE SEQUENCE [LARGE SCALE GENOMIC DNA]</scope>
    <source>
        <strain evidence="3">JCM 9458</strain>
    </source>
</reference>
<name>A0ABP6SZK2_9ACTN</name>
<dbReference type="InterPro" id="IPR011050">
    <property type="entry name" value="Pectin_lyase_fold/virulence"/>
</dbReference>
<comment type="caution">
    <text evidence="2">The sequence shown here is derived from an EMBL/GenBank/DDBJ whole genome shotgun (WGS) entry which is preliminary data.</text>
</comment>
<dbReference type="EMBL" id="BAAAYN010000024">
    <property type="protein sequence ID" value="GAA3389425.1"/>
    <property type="molecule type" value="Genomic_DNA"/>
</dbReference>
<feature type="compositionally biased region" description="Acidic residues" evidence="1">
    <location>
        <begin position="2452"/>
        <end position="2462"/>
    </location>
</feature>
<dbReference type="SUPFAM" id="SSF51126">
    <property type="entry name" value="Pectin lyase-like"/>
    <property type="match status" value="1"/>
</dbReference>
<dbReference type="InterPro" id="IPR012334">
    <property type="entry name" value="Pectin_lyas_fold"/>
</dbReference>
<proteinExistence type="predicted"/>
<dbReference type="InterPro" id="IPR006626">
    <property type="entry name" value="PbH1"/>
</dbReference>
<evidence type="ECO:0000256" key="1">
    <source>
        <dbReference type="SAM" id="MobiDB-lite"/>
    </source>
</evidence>
<feature type="region of interest" description="Disordered" evidence="1">
    <location>
        <begin position="2386"/>
        <end position="2473"/>
    </location>
</feature>
<evidence type="ECO:0008006" key="4">
    <source>
        <dbReference type="Google" id="ProtNLM"/>
    </source>
</evidence>
<evidence type="ECO:0000313" key="3">
    <source>
        <dbReference type="Proteomes" id="UP001501676"/>
    </source>
</evidence>
<dbReference type="Gene3D" id="2.160.20.10">
    <property type="entry name" value="Single-stranded right-handed beta-helix, Pectin lyase-like"/>
    <property type="match status" value="2"/>
</dbReference>
<accession>A0ABP6SZK2</accession>
<feature type="compositionally biased region" description="Pro residues" evidence="1">
    <location>
        <begin position="2438"/>
        <end position="2448"/>
    </location>
</feature>
<feature type="region of interest" description="Disordered" evidence="1">
    <location>
        <begin position="278"/>
        <end position="298"/>
    </location>
</feature>